<evidence type="ECO:0000313" key="1">
    <source>
        <dbReference type="EMBL" id="RQW63870.1"/>
    </source>
</evidence>
<keyword evidence="2" id="KW-1185">Reference proteome</keyword>
<dbReference type="EMBL" id="RJVQ01000002">
    <property type="protein sequence ID" value="RQW63870.1"/>
    <property type="molecule type" value="Genomic_DNA"/>
</dbReference>
<sequence>MLIRTEAPADILPIDNLISQHNSDSQFASSLMELREGGKITLSLVACNDDGELVAHVAFLPVLIDGYENGWQIMTPITLGKDCEGDIQYDLINDGISTLFELGYSACFISGDGSALEKYGFAKYGDNLWGTDDGSNSILENQDWLKWINVNSF</sequence>
<dbReference type="GO" id="GO:0016740">
    <property type="term" value="F:transferase activity"/>
    <property type="evidence" value="ECO:0007669"/>
    <property type="project" value="UniProtKB-KW"/>
</dbReference>
<protein>
    <submittedName>
        <fullName evidence="1">N-acetyltransferase</fullName>
    </submittedName>
</protein>
<dbReference type="Proteomes" id="UP000281112">
    <property type="component" value="Unassembled WGS sequence"/>
</dbReference>
<keyword evidence="1" id="KW-0808">Transferase</keyword>
<reference evidence="1 2" key="1">
    <citation type="submission" date="2018-11" db="EMBL/GenBank/DDBJ databases">
        <title>Vibrio LJC006 sp. nov., isolated from seawater during the bloom of the enteromorpha.</title>
        <authorList>
            <person name="Liang J."/>
        </authorList>
    </citation>
    <scope>NUCLEOTIDE SEQUENCE [LARGE SCALE GENOMIC DNA]</scope>
    <source>
        <strain evidence="1 2">LJC006</strain>
    </source>
</reference>
<dbReference type="Gene3D" id="3.40.630.30">
    <property type="match status" value="1"/>
</dbReference>
<comment type="caution">
    <text evidence="1">The sequence shown here is derived from an EMBL/GenBank/DDBJ whole genome shotgun (WGS) entry which is preliminary data.</text>
</comment>
<dbReference type="RefSeq" id="WP_124935991.1">
    <property type="nucleotide sequence ID" value="NZ_RJVQ01000002.1"/>
</dbReference>
<name>A0A3N9TIF5_9VIBR</name>
<proteinExistence type="predicted"/>
<dbReference type="AlphaFoldDB" id="A0A3N9TIF5"/>
<organism evidence="1 2">
    <name type="scientific">Vibrio viridaestus</name>
    <dbReference type="NCBI Taxonomy" id="2487322"/>
    <lineage>
        <taxon>Bacteria</taxon>
        <taxon>Pseudomonadati</taxon>
        <taxon>Pseudomonadota</taxon>
        <taxon>Gammaproteobacteria</taxon>
        <taxon>Vibrionales</taxon>
        <taxon>Vibrionaceae</taxon>
        <taxon>Vibrio</taxon>
    </lineage>
</organism>
<gene>
    <name evidence="1" type="ORF">EES38_04485</name>
</gene>
<evidence type="ECO:0000313" key="2">
    <source>
        <dbReference type="Proteomes" id="UP000281112"/>
    </source>
</evidence>
<dbReference type="OrthoDB" id="9797178at2"/>
<accession>A0A3N9TIF5</accession>